<protein>
    <recommendedName>
        <fullName evidence="2">DUF7480 domain-containing protein</fullName>
    </recommendedName>
</protein>
<sequence length="156" mass="17562">MVRSVIFRRLWPAFLSVVCLVALAGCPGAGDRMRLDETASASRKGDSICLSIADAQDYQPVDIGINLRRTPSKKKKFDFSPDLKIVEGSLCIPFSYYHFVTGNKYIIEFVLHSARKSSEPRKFVVGIEINDNQVYNFPLSDREIARPYGSIEVPEE</sequence>
<gene>
    <name evidence="3" type="ORF">QEG54_005613</name>
</gene>
<reference evidence="3" key="1">
    <citation type="submission" date="2024-02" db="EMBL/GenBank/DDBJ databases">
        <authorList>
            <consortium name="Clinical and Environmental Microbiology Branch: Whole genome sequencing antimicrobial resistance pathogens in the healthcare setting"/>
        </authorList>
    </citation>
    <scope>NUCLEOTIDE SEQUENCE</scope>
    <source>
        <strain evidence="3">2021DK-00143</strain>
    </source>
</reference>
<keyword evidence="1" id="KW-0732">Signal</keyword>
<dbReference type="InterPro" id="IPR055903">
    <property type="entry name" value="DUF7480"/>
</dbReference>
<feature type="domain" description="DUF7480" evidence="2">
    <location>
        <begin position="37"/>
        <end position="131"/>
    </location>
</feature>
<evidence type="ECO:0000259" key="2">
    <source>
        <dbReference type="Pfam" id="PF24295"/>
    </source>
</evidence>
<dbReference type="InterPro" id="IPR054657">
    <property type="entry name" value="T6SS_periplasmic_put"/>
</dbReference>
<name>A0AAI9DRR6_PLUGE</name>
<dbReference type="RefSeq" id="WP_080732696.1">
    <property type="nucleotide sequence ID" value="NZ_CACVCI010000001.1"/>
</dbReference>
<dbReference type="AlphaFoldDB" id="A0AAI9DRR6"/>
<accession>A0AAI9DRR6</accession>
<evidence type="ECO:0000256" key="1">
    <source>
        <dbReference type="SAM" id="SignalP"/>
    </source>
</evidence>
<comment type="caution">
    <text evidence="3">The sequence shown here is derived from an EMBL/GenBank/DDBJ whole genome shotgun (WGS) entry which is preliminary data.</text>
</comment>
<evidence type="ECO:0000313" key="3">
    <source>
        <dbReference type="EMBL" id="EML1474747.1"/>
    </source>
</evidence>
<dbReference type="NCBIfam" id="NF045617">
    <property type="entry name" value="mostly_LP"/>
    <property type="match status" value="1"/>
</dbReference>
<feature type="chain" id="PRO_5043281198" description="DUF7480 domain-containing protein" evidence="1">
    <location>
        <begin position="25"/>
        <end position="156"/>
    </location>
</feature>
<dbReference type="PROSITE" id="PS51257">
    <property type="entry name" value="PROKAR_LIPOPROTEIN"/>
    <property type="match status" value="1"/>
</dbReference>
<proteinExistence type="predicted"/>
<dbReference type="EMBL" id="ABLOKC030000081">
    <property type="protein sequence ID" value="EML1474747.1"/>
    <property type="molecule type" value="Genomic_DNA"/>
</dbReference>
<feature type="signal peptide" evidence="1">
    <location>
        <begin position="1"/>
        <end position="24"/>
    </location>
</feature>
<organism evidence="3">
    <name type="scientific">Pluralibacter gergoviae</name>
    <name type="common">Enterobacter gergoviae</name>
    <dbReference type="NCBI Taxonomy" id="61647"/>
    <lineage>
        <taxon>Bacteria</taxon>
        <taxon>Pseudomonadati</taxon>
        <taxon>Pseudomonadota</taxon>
        <taxon>Gammaproteobacteria</taxon>
        <taxon>Enterobacterales</taxon>
        <taxon>Enterobacteriaceae</taxon>
        <taxon>Pluralibacter</taxon>
    </lineage>
</organism>
<dbReference type="Pfam" id="PF24295">
    <property type="entry name" value="DUF7480"/>
    <property type="match status" value="1"/>
</dbReference>